<sequence>MLVLKCGGDVREVQVQYSLPVENSADPSVQRTRLIGGLPRGRFTSRRIHSRILNVHLSSVLLIIGQPIDVLP</sequence>
<reference evidence="1 2" key="1">
    <citation type="submission" date="2018-11" db="EMBL/GenBank/DDBJ databases">
        <authorList>
            <consortium name="Pathogen Informatics"/>
        </authorList>
    </citation>
    <scope>NUCLEOTIDE SEQUENCE [LARGE SCALE GENOMIC DNA]</scope>
</reference>
<accession>A0A3P7JT71</accession>
<proteinExistence type="predicted"/>
<dbReference type="EMBL" id="UYYB01105096">
    <property type="protein sequence ID" value="VDM79427.1"/>
    <property type="molecule type" value="Genomic_DNA"/>
</dbReference>
<gene>
    <name evidence="1" type="ORF">SVUK_LOCUS14425</name>
</gene>
<dbReference type="Proteomes" id="UP000270094">
    <property type="component" value="Unassembled WGS sequence"/>
</dbReference>
<evidence type="ECO:0000313" key="1">
    <source>
        <dbReference type="EMBL" id="VDM79427.1"/>
    </source>
</evidence>
<organism evidence="1 2">
    <name type="scientific">Strongylus vulgaris</name>
    <name type="common">Blood worm</name>
    <dbReference type="NCBI Taxonomy" id="40348"/>
    <lineage>
        <taxon>Eukaryota</taxon>
        <taxon>Metazoa</taxon>
        <taxon>Ecdysozoa</taxon>
        <taxon>Nematoda</taxon>
        <taxon>Chromadorea</taxon>
        <taxon>Rhabditida</taxon>
        <taxon>Rhabditina</taxon>
        <taxon>Rhabditomorpha</taxon>
        <taxon>Strongyloidea</taxon>
        <taxon>Strongylidae</taxon>
        <taxon>Strongylus</taxon>
    </lineage>
</organism>
<dbReference type="AlphaFoldDB" id="A0A3P7JT71"/>
<evidence type="ECO:0000313" key="2">
    <source>
        <dbReference type="Proteomes" id="UP000270094"/>
    </source>
</evidence>
<name>A0A3P7JT71_STRVU</name>
<keyword evidence="2" id="KW-1185">Reference proteome</keyword>
<protein>
    <submittedName>
        <fullName evidence="1">Uncharacterized protein</fullName>
    </submittedName>
</protein>